<organism evidence="7 9">
    <name type="scientific">Didymodactylos carnosus</name>
    <dbReference type="NCBI Taxonomy" id="1234261"/>
    <lineage>
        <taxon>Eukaryota</taxon>
        <taxon>Metazoa</taxon>
        <taxon>Spiralia</taxon>
        <taxon>Gnathifera</taxon>
        <taxon>Rotifera</taxon>
        <taxon>Eurotatoria</taxon>
        <taxon>Bdelloidea</taxon>
        <taxon>Philodinida</taxon>
        <taxon>Philodinidae</taxon>
        <taxon>Didymodactylos</taxon>
    </lineage>
</organism>
<evidence type="ECO:0000256" key="4">
    <source>
        <dbReference type="ARBA" id="ARBA00022833"/>
    </source>
</evidence>
<dbReference type="GO" id="GO:0005576">
    <property type="term" value="C:extracellular region"/>
    <property type="evidence" value="ECO:0007669"/>
    <property type="project" value="InterPro"/>
</dbReference>
<keyword evidence="4" id="KW-0862">Zinc</keyword>
<keyword evidence="2" id="KW-0677">Repeat</keyword>
<keyword evidence="9" id="KW-1185">Reference proteome</keyword>
<dbReference type="InterPro" id="IPR019734">
    <property type="entry name" value="TPR_rpt"/>
</dbReference>
<dbReference type="OrthoDB" id="9991614at2759"/>
<sequence>MMLITTVNFFSALGEFSTSTFQSTTPVVEISINSLNQQQATFIWFQLLTDVLLYQPKITNKVYSKMLEECRHFYKDNSTAQKSIDEFEIEYTSDKAILWYTRPSFLANLLNTALRTENMRTTLQFRDFIVDIYQQLLKSCSSTNYKYPFTVYRGQSMNPMELKKLKSNVGGFISFNTFFSTSLSSQLALSHAGDKYCSAFYESVLFEIEIKTMNANKPFANIRYLSYRREEDEILFCMGTVFRIDYVVQLLSKIWHIKLILSNKEVHEIDALMSGVKSEFDKSLTIYNLGNFWHERGEFAKAIDYCKLLLEEFDADQTAMSIINNNIGLIYESRNDYDIAIKYFDKAIELHGAPSDSCSSAFQPLEEAVDIICNSFLVVICLKLVIYERMAKLLRIPTGRTTLSKNDTVTQEFIGIWLHSISEDNSTTHSRLKSFFDYLVPLQDICECIAYVVKIEIKQIFLIVSARLFKINFIKSMISLIHNRTEIQFIYISCEDTTELDEWVKQEFYTKVQDRVYIDENLLFEQLEKDLPVPKQLPSTKEERRPLSLFKNKDKDTLIRNLSEESVAFIRYQLLIEILLRMPLSDKAKRIMLEHCRKCYDENDPEQTHITEFEKTYRIGVLGTAIHWYSRQCFLNRLLAKALSTQDANYLYTFRFIISELHNELRSLNSVRTQSLPSKLFRGKVLSTDTLEDLKKNVEGLVSMIGFFSATTNPAISDIYAGTDCSLRTDQKHVVFNLYVKNGVTTKPFASIRQYSAMPHEDEILFSVGTVWRILNVKLNENGVWNIELELSKEDDERCIELSEYLKKQIGEIPTLLTLGNFLSAIGQHEKAEKHYRLLLDELPKDHKDIGVIYNNIGFIRYENKDFCGAEDWFRKAQNFFENMNKTDNKTNTTLPHLLLSILKFFTLKNDSMNKTNANTDNKLHVDIANYNHDLARSTTNSDLFSATSLKRHNETLECITKSLQADHSSSVAILVNNKGLIHYKRGDYTTALTCYIEALKILNENNGRYPPDISAVHNNIGAMYFKTDEHAKALENFDLAVKVGLELLPPTHKWIIEYTNNKAAVLKHINSMSKHPKLNSNNRTTTG</sequence>
<dbReference type="Proteomes" id="UP000663829">
    <property type="component" value="Unassembled WGS sequence"/>
</dbReference>
<evidence type="ECO:0000313" key="8">
    <source>
        <dbReference type="EMBL" id="CAF3800342.1"/>
    </source>
</evidence>
<feature type="repeat" description="TPR" evidence="5">
    <location>
        <begin position="1015"/>
        <end position="1048"/>
    </location>
</feature>
<evidence type="ECO:0000256" key="5">
    <source>
        <dbReference type="PROSITE-ProRule" id="PRU00339"/>
    </source>
</evidence>
<reference evidence="7" key="1">
    <citation type="submission" date="2021-02" db="EMBL/GenBank/DDBJ databases">
        <authorList>
            <person name="Nowell W R."/>
        </authorList>
    </citation>
    <scope>NUCLEOTIDE SEQUENCE</scope>
</reference>
<keyword evidence="3 5" id="KW-0802">TPR repeat</keyword>
<proteinExistence type="predicted"/>
<dbReference type="SUPFAM" id="SSF56399">
    <property type="entry name" value="ADP-ribosylation"/>
    <property type="match status" value="2"/>
</dbReference>
<dbReference type="PROSITE" id="PS50064">
    <property type="entry name" value="ZF_PARP_2"/>
    <property type="match status" value="1"/>
</dbReference>
<dbReference type="InterPro" id="IPR001510">
    <property type="entry name" value="Znf_PARP"/>
</dbReference>
<dbReference type="SMART" id="SM00028">
    <property type="entry name" value="TPR"/>
    <property type="match status" value="6"/>
</dbReference>
<dbReference type="EMBL" id="CAJOBC010003786">
    <property type="protein sequence ID" value="CAF3800342.1"/>
    <property type="molecule type" value="Genomic_DNA"/>
</dbReference>
<evidence type="ECO:0000313" key="7">
    <source>
        <dbReference type="EMBL" id="CAF1029392.1"/>
    </source>
</evidence>
<dbReference type="Gene3D" id="1.25.40.10">
    <property type="entry name" value="Tetratricopeptide repeat domain"/>
    <property type="match status" value="3"/>
</dbReference>
<dbReference type="PROSITE" id="PS50005">
    <property type="entry name" value="TPR"/>
    <property type="match status" value="3"/>
</dbReference>
<name>A0A814J1K2_9BILA</name>
<dbReference type="PROSITE" id="PS51996">
    <property type="entry name" value="TR_MART"/>
    <property type="match status" value="1"/>
</dbReference>
<evidence type="ECO:0000259" key="6">
    <source>
        <dbReference type="PROSITE" id="PS50064"/>
    </source>
</evidence>
<gene>
    <name evidence="7" type="ORF">GPM918_LOCUS15200</name>
    <name evidence="8" type="ORF">SRO942_LOCUS15200</name>
</gene>
<dbReference type="Proteomes" id="UP000681722">
    <property type="component" value="Unassembled WGS sequence"/>
</dbReference>
<accession>A0A814J1K2</accession>
<dbReference type="GO" id="GO:0003677">
    <property type="term" value="F:DNA binding"/>
    <property type="evidence" value="ECO:0007669"/>
    <property type="project" value="InterPro"/>
</dbReference>
<dbReference type="EMBL" id="CAJNOQ010003786">
    <property type="protein sequence ID" value="CAF1029392.1"/>
    <property type="molecule type" value="Genomic_DNA"/>
</dbReference>
<evidence type="ECO:0000256" key="3">
    <source>
        <dbReference type="ARBA" id="ARBA00022803"/>
    </source>
</evidence>
<comment type="caution">
    <text evidence="7">The sequence shown here is derived from an EMBL/GenBank/DDBJ whole genome shotgun (WGS) entry which is preliminary data.</text>
</comment>
<dbReference type="Pfam" id="PF13181">
    <property type="entry name" value="TPR_8"/>
    <property type="match status" value="1"/>
</dbReference>
<dbReference type="Gene3D" id="3.90.176.10">
    <property type="entry name" value="Toxin ADP-ribosyltransferase, Chain A, domain 1"/>
    <property type="match status" value="2"/>
</dbReference>
<dbReference type="SUPFAM" id="SSF48452">
    <property type="entry name" value="TPR-like"/>
    <property type="match status" value="2"/>
</dbReference>
<evidence type="ECO:0000313" key="9">
    <source>
        <dbReference type="Proteomes" id="UP000663829"/>
    </source>
</evidence>
<keyword evidence="1" id="KW-0479">Metal-binding</keyword>
<evidence type="ECO:0000256" key="2">
    <source>
        <dbReference type="ARBA" id="ARBA00022737"/>
    </source>
</evidence>
<feature type="repeat" description="TPR" evidence="5">
    <location>
        <begin position="973"/>
        <end position="1006"/>
    </location>
</feature>
<dbReference type="InterPro" id="IPR003540">
    <property type="entry name" value="ADP-ribosyltransferase"/>
</dbReference>
<dbReference type="InterPro" id="IPR011990">
    <property type="entry name" value="TPR-like_helical_dom_sf"/>
</dbReference>
<feature type="domain" description="PARP-type" evidence="6">
    <location>
        <begin position="596"/>
        <end position="666"/>
    </location>
</feature>
<dbReference type="PANTHER" id="PTHR45641">
    <property type="entry name" value="TETRATRICOPEPTIDE REPEAT PROTEIN (AFU_ORTHOLOGUE AFUA_6G03870)"/>
    <property type="match status" value="1"/>
</dbReference>
<dbReference type="AlphaFoldDB" id="A0A814J1K2"/>
<protein>
    <recommendedName>
        <fullName evidence="6">PARP-type domain-containing protein</fullName>
    </recommendedName>
</protein>
<dbReference type="PANTHER" id="PTHR45641:SF19">
    <property type="entry name" value="NEPHROCYSTIN-3"/>
    <property type="match status" value="1"/>
</dbReference>
<dbReference type="GO" id="GO:0008270">
    <property type="term" value="F:zinc ion binding"/>
    <property type="evidence" value="ECO:0007669"/>
    <property type="project" value="InterPro"/>
</dbReference>
<feature type="repeat" description="TPR" evidence="5">
    <location>
        <begin position="321"/>
        <end position="354"/>
    </location>
</feature>
<evidence type="ECO:0000256" key="1">
    <source>
        <dbReference type="ARBA" id="ARBA00022723"/>
    </source>
</evidence>
<dbReference type="Pfam" id="PF13424">
    <property type="entry name" value="TPR_12"/>
    <property type="match status" value="1"/>
</dbReference>
<dbReference type="Pfam" id="PF03496">
    <property type="entry name" value="ADPrib_exo_Tox"/>
    <property type="match status" value="1"/>
</dbReference>